<accession>E2PY76</accession>
<evidence type="ECO:0000313" key="2">
    <source>
        <dbReference type="EMBL" id="EFG10252.1"/>
    </source>
</evidence>
<keyword evidence="3" id="KW-1185">Reference proteome</keyword>
<dbReference type="EMBL" id="CM000913">
    <property type="protein sequence ID" value="EFG10252.1"/>
    <property type="molecule type" value="Genomic_DNA"/>
</dbReference>
<reference evidence="2 3" key="1">
    <citation type="journal article" date="2010" name="Genome Biol. Evol.">
        <title>The sequence of a 1.8-mb bacterial linear plasmid reveals a rich evolutionary reservoir of secondary metabolic pathways.</title>
        <authorList>
            <person name="Medema M.H."/>
            <person name="Trefzer A."/>
            <person name="Kovalchuk A."/>
            <person name="van den Berg M."/>
            <person name="Mueller U."/>
            <person name="Heijne W."/>
            <person name="Wu L."/>
            <person name="Alam M.T."/>
            <person name="Ronning C.M."/>
            <person name="Nierman W.C."/>
            <person name="Bovenberg R.A.L."/>
            <person name="Breitling R."/>
            <person name="Takano E."/>
        </authorList>
    </citation>
    <scope>NUCLEOTIDE SEQUENCE [LARGE SCALE GENOMIC DNA]</scope>
    <source>
        <strain evidence="3">ATCC 27064 / DSM 738 / JCM 4710 / NBRC 13307 / NCIMB 12785 / NRRL 3585 / VKM Ac-602</strain>
    </source>
</reference>
<proteinExistence type="predicted"/>
<organism evidence="2 3">
    <name type="scientific">Streptomyces clavuligerus</name>
    <dbReference type="NCBI Taxonomy" id="1901"/>
    <lineage>
        <taxon>Bacteria</taxon>
        <taxon>Bacillati</taxon>
        <taxon>Actinomycetota</taxon>
        <taxon>Actinomycetes</taxon>
        <taxon>Kitasatosporales</taxon>
        <taxon>Streptomycetaceae</taxon>
        <taxon>Streptomyces</taxon>
    </lineage>
</organism>
<dbReference type="STRING" id="1901.BB341_03090"/>
<dbReference type="RefSeq" id="WP_003962449.1">
    <property type="nucleotide sequence ID" value="NZ_CM000913.1"/>
</dbReference>
<evidence type="ECO:0000256" key="1">
    <source>
        <dbReference type="SAM" id="SignalP"/>
    </source>
</evidence>
<dbReference type="AlphaFoldDB" id="E2PY76"/>
<keyword evidence="1" id="KW-0732">Signal</keyword>
<sequence>MRIAPQGHPAARRVRTAVLAALTAAVTALPLAAAAPAPAHAAAAPPAAAAAHPGGARTDEARLNGHWAPFGRCPVDDPAMLAADGEETVASCVSSVSAGGSITLGRTTARTGANNLQFGVVYHTTSQTFTVVPPPAGSIVGAPTEIPGGLLGLMCPGNLPVVTEICRLLTDNSLNRVTATVESVGAPTGFSLTAGLSAGEPIVTLPVRIRLRNPFLGSQCFIGSAADPIVLRPRNAVAPAFGVELFRGDGTPDEEGEMVRFALTGTAQEDRTFAVPRARGCGALGLLSGALDLKTGLPSPAGRNSLVLDAAVTHNGALNAPGLYFPDAGRQLARFRHSAVLP</sequence>
<dbReference type="OrthoDB" id="4461339at2"/>
<gene>
    <name evidence="2" type="ORF">SCLAV_5180</name>
</gene>
<feature type="signal peptide" evidence="1">
    <location>
        <begin position="1"/>
        <end position="41"/>
    </location>
</feature>
<protein>
    <submittedName>
        <fullName evidence="2">Putative secreted protein</fullName>
    </submittedName>
</protein>
<evidence type="ECO:0000313" key="3">
    <source>
        <dbReference type="Proteomes" id="UP000002357"/>
    </source>
</evidence>
<dbReference type="Proteomes" id="UP000002357">
    <property type="component" value="Chromosome"/>
</dbReference>
<dbReference type="eggNOG" id="ENOG502Z9V8">
    <property type="taxonomic scope" value="Bacteria"/>
</dbReference>
<dbReference type="KEGG" id="sclf:BB341_03090"/>
<name>E2PY76_STRCL</name>
<feature type="chain" id="PRO_5003163187" evidence="1">
    <location>
        <begin position="42"/>
        <end position="342"/>
    </location>
</feature>
<dbReference type="GeneID" id="93728395"/>